<dbReference type="Proteomes" id="UP000396862">
    <property type="component" value="Unassembled WGS sequence"/>
</dbReference>
<evidence type="ECO:0000313" key="5">
    <source>
        <dbReference type="Proteomes" id="UP000396862"/>
    </source>
</evidence>
<organism evidence="3 4">
    <name type="scientific">Prolixibacter denitrificans</name>
    <dbReference type="NCBI Taxonomy" id="1541063"/>
    <lineage>
        <taxon>Bacteria</taxon>
        <taxon>Pseudomonadati</taxon>
        <taxon>Bacteroidota</taxon>
        <taxon>Bacteroidia</taxon>
        <taxon>Marinilabiliales</taxon>
        <taxon>Prolixibacteraceae</taxon>
        <taxon>Prolixibacter</taxon>
    </lineage>
</organism>
<keyword evidence="1" id="KW-0732">Signal</keyword>
<keyword evidence="5" id="KW-1185">Reference proteome</keyword>
<dbReference type="EMBL" id="BLAU01000001">
    <property type="protein sequence ID" value="GET22100.1"/>
    <property type="molecule type" value="Genomic_DNA"/>
</dbReference>
<dbReference type="EMBL" id="PYGC01000014">
    <property type="protein sequence ID" value="PSK80605.1"/>
    <property type="molecule type" value="Genomic_DNA"/>
</dbReference>
<name>A0A2P8C6M2_9BACT</name>
<dbReference type="AlphaFoldDB" id="A0A2P8C6M2"/>
<dbReference type="OrthoDB" id="1121413at2"/>
<dbReference type="PROSITE" id="PS51257">
    <property type="entry name" value="PROKAR_LIPOPROTEIN"/>
    <property type="match status" value="1"/>
</dbReference>
<evidence type="ECO:0000313" key="2">
    <source>
        <dbReference type="EMBL" id="GET22100.1"/>
    </source>
</evidence>
<reference evidence="2 5" key="2">
    <citation type="submission" date="2019-10" db="EMBL/GenBank/DDBJ databases">
        <title>Prolixibacter strains distinguished by the presence of nitrate reductase genes were adept at nitrate-dependent anaerobic corrosion of metallic iron and carbon steel.</title>
        <authorList>
            <person name="Iino T."/>
            <person name="Shono N."/>
            <person name="Ito K."/>
            <person name="Nakamura R."/>
            <person name="Sueoka K."/>
            <person name="Harayama S."/>
            <person name="Ohkuma M."/>
        </authorList>
    </citation>
    <scope>NUCLEOTIDE SEQUENCE [LARGE SCALE GENOMIC DNA]</scope>
    <source>
        <strain evidence="2 5">MIC1-1</strain>
    </source>
</reference>
<proteinExistence type="predicted"/>
<sequence length="169" mass="18931">MKPTLAKTSLLLLLISIITFGCEKSSNNGNEKSDTGYSGPVTGYIVGSFICDEKDGETGKVIGKQTDRAYCILLENSENANSEWPMDFYTFDLPDNLYAIPDELLSPGYEGSNCGPHFFPDSLRYSYKINFKFQKNDSVHFVCGPCTAMELSFPWDDFDQILVRDVSKE</sequence>
<evidence type="ECO:0000256" key="1">
    <source>
        <dbReference type="SAM" id="SignalP"/>
    </source>
</evidence>
<accession>A0A2P8C6M2</accession>
<feature type="signal peptide" evidence="1">
    <location>
        <begin position="1"/>
        <end position="21"/>
    </location>
</feature>
<gene>
    <name evidence="3" type="ORF">CLV93_11442</name>
    <name evidence="2" type="ORF">JCM18694_23460</name>
</gene>
<feature type="chain" id="PRO_5015113755" description="Lipoprotein" evidence="1">
    <location>
        <begin position="22"/>
        <end position="169"/>
    </location>
</feature>
<dbReference type="RefSeq" id="WP_146142085.1">
    <property type="nucleotide sequence ID" value="NZ_BLAU01000001.1"/>
</dbReference>
<dbReference type="Proteomes" id="UP000240621">
    <property type="component" value="Unassembled WGS sequence"/>
</dbReference>
<reference evidence="3 4" key="1">
    <citation type="submission" date="2018-03" db="EMBL/GenBank/DDBJ databases">
        <title>Genomic Encyclopedia of Archaeal and Bacterial Type Strains, Phase II (KMG-II): from individual species to whole genera.</title>
        <authorList>
            <person name="Goeker M."/>
        </authorList>
    </citation>
    <scope>NUCLEOTIDE SEQUENCE [LARGE SCALE GENOMIC DNA]</scope>
    <source>
        <strain evidence="3 4">DSM 27267</strain>
    </source>
</reference>
<evidence type="ECO:0000313" key="3">
    <source>
        <dbReference type="EMBL" id="PSK80605.1"/>
    </source>
</evidence>
<protein>
    <recommendedName>
        <fullName evidence="6">Lipoprotein</fullName>
    </recommendedName>
</protein>
<evidence type="ECO:0000313" key="4">
    <source>
        <dbReference type="Proteomes" id="UP000240621"/>
    </source>
</evidence>
<comment type="caution">
    <text evidence="3">The sequence shown here is derived from an EMBL/GenBank/DDBJ whole genome shotgun (WGS) entry which is preliminary data.</text>
</comment>
<evidence type="ECO:0008006" key="6">
    <source>
        <dbReference type="Google" id="ProtNLM"/>
    </source>
</evidence>